<dbReference type="Gene3D" id="3.30.410.40">
    <property type="match status" value="1"/>
</dbReference>
<name>A0A1X7E066_9HYPH</name>
<dbReference type="Pfam" id="PF05199">
    <property type="entry name" value="GMC_oxred_C"/>
    <property type="match status" value="1"/>
</dbReference>
<keyword evidence="8" id="KW-1185">Reference proteome</keyword>
<evidence type="ECO:0000313" key="7">
    <source>
        <dbReference type="EMBL" id="SMF24944.1"/>
    </source>
</evidence>
<feature type="binding site" evidence="5">
    <location>
        <position position="228"/>
    </location>
    <ligand>
        <name>FAD</name>
        <dbReference type="ChEBI" id="CHEBI:57692"/>
    </ligand>
</feature>
<dbReference type="Proteomes" id="UP000192903">
    <property type="component" value="Unassembled WGS sequence"/>
</dbReference>
<dbReference type="PANTHER" id="PTHR11552">
    <property type="entry name" value="GLUCOSE-METHANOL-CHOLINE GMC OXIDOREDUCTASE"/>
    <property type="match status" value="1"/>
</dbReference>
<evidence type="ECO:0000259" key="6">
    <source>
        <dbReference type="PROSITE" id="PS00624"/>
    </source>
</evidence>
<dbReference type="Gene3D" id="3.50.50.60">
    <property type="entry name" value="FAD/NAD(P)-binding domain"/>
    <property type="match status" value="2"/>
</dbReference>
<keyword evidence="4 5" id="KW-0274">FAD</keyword>
<evidence type="ECO:0000256" key="5">
    <source>
        <dbReference type="PIRSR" id="PIRSR000137-2"/>
    </source>
</evidence>
<gene>
    <name evidence="7" type="ORF">SAMN02982989_3266</name>
</gene>
<feature type="domain" description="Glucose-methanol-choline oxidoreductase N-terminal" evidence="6">
    <location>
        <begin position="262"/>
        <end position="276"/>
    </location>
</feature>
<dbReference type="RefSeq" id="WP_085421415.1">
    <property type="nucleotide sequence ID" value="NZ_FXAF01000005.1"/>
</dbReference>
<dbReference type="GO" id="GO:0050660">
    <property type="term" value="F:flavin adenine dinucleotide binding"/>
    <property type="evidence" value="ECO:0007669"/>
    <property type="project" value="InterPro"/>
</dbReference>
<evidence type="ECO:0000256" key="3">
    <source>
        <dbReference type="ARBA" id="ARBA00022630"/>
    </source>
</evidence>
<sequence>MTPDISFPAEFDYVIVGGGAAGCVLASRLSEKSSNSVLLLEAGPDFEPGSEPDTILDVYPRSYSDFRYLWPEMYATARQGSETKWRLEQGRVIGGCSSIMGMLALRGLPADYNEWADLGLSGWSWEDVLPHFKRIEHDRDFGGPSHGKDGPVTIRRYARKEWPPLCRALADLHQDVPFVEDLNSDFRDGLISLPISATDTQRVSSAIAFLTADVRMRPNLTIRGHCDVTMLVSEGHTIRGVTFVDRTGTRSVKAREVVLAAGALRSPILLQKSGIGDAKYIAQLGLSPVIDLPGVGKNLQTHPALYVAANLTPKGRQPKSIRHWGINGLRYSSGLPEMPTSDMIMFFINKTSWHELGQRIASISVSVYKSFSRGAIGLVREQDRVEGDINLGLLADERDLDRLTAGVKRVYDLWQQPSVAQLRENIFASPSGELVRRLHAPRTSNAIAAAAISQSMDLLRPLRKIVAGIAGTDISSIVSDPEALREFVYKKAVPLCHFVGSCRMGVLGDPSAVTDRSGRVLGLSGLRVCDGSILPSVPRANTNLPIMMVANKIADDILSGT</sequence>
<dbReference type="EMBL" id="FXAF01000005">
    <property type="protein sequence ID" value="SMF24944.1"/>
    <property type="molecule type" value="Genomic_DNA"/>
</dbReference>
<feature type="binding site" evidence="5">
    <location>
        <position position="92"/>
    </location>
    <ligand>
        <name>FAD</name>
        <dbReference type="ChEBI" id="CHEBI:57692"/>
    </ligand>
</feature>
<evidence type="ECO:0000256" key="4">
    <source>
        <dbReference type="ARBA" id="ARBA00022827"/>
    </source>
</evidence>
<comment type="cofactor">
    <cofactor evidence="1 5">
        <name>FAD</name>
        <dbReference type="ChEBI" id="CHEBI:57692"/>
    </cofactor>
</comment>
<dbReference type="OrthoDB" id="9785276at2"/>
<dbReference type="InterPro" id="IPR036188">
    <property type="entry name" value="FAD/NAD-bd_sf"/>
</dbReference>
<evidence type="ECO:0000256" key="1">
    <source>
        <dbReference type="ARBA" id="ARBA00001974"/>
    </source>
</evidence>
<dbReference type="STRING" id="464029.SAMN02982989_3266"/>
<dbReference type="SUPFAM" id="SSF54373">
    <property type="entry name" value="FAD-linked reductases, C-terminal domain"/>
    <property type="match status" value="1"/>
</dbReference>
<organism evidence="7 8">
    <name type="scientific">Xaviernesmea oryzae</name>
    <dbReference type="NCBI Taxonomy" id="464029"/>
    <lineage>
        <taxon>Bacteria</taxon>
        <taxon>Pseudomonadati</taxon>
        <taxon>Pseudomonadota</taxon>
        <taxon>Alphaproteobacteria</taxon>
        <taxon>Hyphomicrobiales</taxon>
        <taxon>Rhizobiaceae</taxon>
        <taxon>Rhizobium/Agrobacterium group</taxon>
        <taxon>Xaviernesmea</taxon>
    </lineage>
</organism>
<dbReference type="InterPro" id="IPR000172">
    <property type="entry name" value="GMC_OxRdtase_N"/>
</dbReference>
<comment type="similarity">
    <text evidence="2">Belongs to the GMC oxidoreductase family.</text>
</comment>
<feature type="binding site" evidence="5">
    <location>
        <position position="531"/>
    </location>
    <ligand>
        <name>FAD</name>
        <dbReference type="ChEBI" id="CHEBI:57692"/>
    </ligand>
</feature>
<protein>
    <submittedName>
        <fullName evidence="7">5-(Hydroxymethyl)furfural/furfural oxidase</fullName>
    </submittedName>
</protein>
<dbReference type="InterPro" id="IPR012132">
    <property type="entry name" value="GMC_OxRdtase"/>
</dbReference>
<proteinExistence type="inferred from homology"/>
<dbReference type="SUPFAM" id="SSF51905">
    <property type="entry name" value="FAD/NAD(P)-binding domain"/>
    <property type="match status" value="1"/>
</dbReference>
<accession>A0A1X7E066</accession>
<dbReference type="AlphaFoldDB" id="A0A1X7E066"/>
<dbReference type="Pfam" id="PF00732">
    <property type="entry name" value="GMC_oxred_N"/>
    <property type="match status" value="1"/>
</dbReference>
<dbReference type="GO" id="GO:0016614">
    <property type="term" value="F:oxidoreductase activity, acting on CH-OH group of donors"/>
    <property type="evidence" value="ECO:0007669"/>
    <property type="project" value="InterPro"/>
</dbReference>
<evidence type="ECO:0000313" key="8">
    <source>
        <dbReference type="Proteomes" id="UP000192903"/>
    </source>
</evidence>
<reference evidence="8" key="1">
    <citation type="submission" date="2017-04" db="EMBL/GenBank/DDBJ databases">
        <authorList>
            <person name="Varghese N."/>
            <person name="Submissions S."/>
        </authorList>
    </citation>
    <scope>NUCLEOTIDE SEQUENCE [LARGE SCALE GENOMIC DNA]</scope>
    <source>
        <strain evidence="8">B4P</strain>
    </source>
</reference>
<dbReference type="PIRSF" id="PIRSF000137">
    <property type="entry name" value="Alcohol_oxidase"/>
    <property type="match status" value="1"/>
</dbReference>
<dbReference type="InterPro" id="IPR007867">
    <property type="entry name" value="GMC_OxRtase_C"/>
</dbReference>
<evidence type="ECO:0000256" key="2">
    <source>
        <dbReference type="ARBA" id="ARBA00010790"/>
    </source>
</evidence>
<dbReference type="PANTHER" id="PTHR11552:SF147">
    <property type="entry name" value="CHOLINE DEHYDROGENASE, MITOCHONDRIAL"/>
    <property type="match status" value="1"/>
</dbReference>
<keyword evidence="3" id="KW-0285">Flavoprotein</keyword>
<dbReference type="PROSITE" id="PS00624">
    <property type="entry name" value="GMC_OXRED_2"/>
    <property type="match status" value="1"/>
</dbReference>